<dbReference type="AlphaFoldDB" id="A0A4Q7E9S8"/>
<dbReference type="EMBL" id="QVFV01000002">
    <property type="protein sequence ID" value="RZM79627.1"/>
    <property type="molecule type" value="Genomic_DNA"/>
</dbReference>
<comment type="caution">
    <text evidence="2">The sequence shown here is derived from an EMBL/GenBank/DDBJ whole genome shotgun (WGS) entry which is preliminary data.</text>
</comment>
<name>A0A4Q7E9S8_9CYAN</name>
<keyword evidence="1" id="KW-0732">Signal</keyword>
<reference evidence="2 3" key="1">
    <citation type="submission" date="2018-11" db="EMBL/GenBank/DDBJ databases">
        <title>Whole genome sequencing of an environmental sample.</title>
        <authorList>
            <person name="Sarangi A.N."/>
            <person name="Singh D."/>
            <person name="Tripathy S."/>
        </authorList>
    </citation>
    <scope>NUCLEOTIDE SEQUENCE [LARGE SCALE GENOMIC DNA]</scope>
    <source>
        <strain evidence="2 3">Lakshadweep</strain>
    </source>
</reference>
<keyword evidence="3" id="KW-1185">Reference proteome</keyword>
<feature type="chain" id="PRO_5020830307" evidence="1">
    <location>
        <begin position="25"/>
        <end position="143"/>
    </location>
</feature>
<evidence type="ECO:0000256" key="1">
    <source>
        <dbReference type="SAM" id="SignalP"/>
    </source>
</evidence>
<evidence type="ECO:0000313" key="3">
    <source>
        <dbReference type="Proteomes" id="UP000292459"/>
    </source>
</evidence>
<feature type="signal peptide" evidence="1">
    <location>
        <begin position="1"/>
        <end position="24"/>
    </location>
</feature>
<protein>
    <submittedName>
        <fullName evidence="2">Uncharacterized protein</fullName>
    </submittedName>
</protein>
<dbReference type="RefSeq" id="WP_130199429.1">
    <property type="nucleotide sequence ID" value="NZ_QVFV01000002.1"/>
</dbReference>
<accession>A0A4Q7E9S8</accession>
<dbReference type="Proteomes" id="UP000292459">
    <property type="component" value="Unassembled WGS sequence"/>
</dbReference>
<sequence length="143" mass="15705">MFARFAAAAAVLPVLLSQSTAVLAQTADAFANWRYLYADSFENSAGQSVTQNWWLSPNQTRQNSQLRFTLLARRSPISDNGTAAALFGYVANCDNMMYAIESVQYLDVNDQTLNSQTMQQAMQSADPDSQFYSVLSGLCSGAY</sequence>
<organism evidence="2 3">
    <name type="scientific">Leptolyngbya iicbica LK</name>
    <dbReference type="NCBI Taxonomy" id="2294035"/>
    <lineage>
        <taxon>Bacteria</taxon>
        <taxon>Bacillati</taxon>
        <taxon>Cyanobacteriota</taxon>
        <taxon>Cyanophyceae</taxon>
        <taxon>Leptolyngbyales</taxon>
        <taxon>Leptolyngbyaceae</taxon>
        <taxon>Leptolyngbya group</taxon>
        <taxon>Leptolyngbya</taxon>
        <taxon>Leptolyngbya iicbica</taxon>
    </lineage>
</organism>
<proteinExistence type="predicted"/>
<evidence type="ECO:0000313" key="2">
    <source>
        <dbReference type="EMBL" id="RZM79627.1"/>
    </source>
</evidence>
<dbReference type="OrthoDB" id="9972262at2"/>
<gene>
    <name evidence="2" type="ORF">DYY88_13030</name>
</gene>